<evidence type="ECO:0000313" key="7">
    <source>
        <dbReference type="EMBL" id="ALG84186.1"/>
    </source>
</evidence>
<comment type="catalytic activity">
    <reaction evidence="5">
        <text>glycyl-tRNA(Gly) + acetyl-CoA = N-acetylglycyl-tRNA(Gly) + CoA + H(+)</text>
        <dbReference type="Rhea" id="RHEA:81867"/>
        <dbReference type="Rhea" id="RHEA-COMP:9683"/>
        <dbReference type="Rhea" id="RHEA-COMP:19766"/>
        <dbReference type="ChEBI" id="CHEBI:15378"/>
        <dbReference type="ChEBI" id="CHEBI:57287"/>
        <dbReference type="ChEBI" id="CHEBI:57288"/>
        <dbReference type="ChEBI" id="CHEBI:78522"/>
        <dbReference type="ChEBI" id="CHEBI:232036"/>
    </reaction>
</comment>
<evidence type="ECO:0000256" key="3">
    <source>
        <dbReference type="ARBA" id="ARBA00022679"/>
    </source>
</evidence>
<dbReference type="Gene3D" id="3.40.630.30">
    <property type="match status" value="1"/>
</dbReference>
<protein>
    <submittedName>
        <fullName evidence="7">Acetyltransferase</fullName>
    </submittedName>
</protein>
<reference evidence="8" key="1">
    <citation type="submission" date="2015-06" db="EMBL/GenBank/DDBJ databases">
        <title>Complete genome sequence and metabolic analysis of phthalate degradation pathway in Gordonia sp. QH-11.</title>
        <authorList>
            <person name="Jin D."/>
            <person name="Kong X."/>
            <person name="Bai Z."/>
        </authorList>
    </citation>
    <scope>NUCLEOTIDE SEQUENCE [LARGE SCALE GENOMIC DNA]</scope>
    <source>
        <strain evidence="8">QH-11</strain>
    </source>
</reference>
<evidence type="ECO:0000313" key="8">
    <source>
        <dbReference type="Proteomes" id="UP000063789"/>
    </source>
</evidence>
<dbReference type="Pfam" id="PF13508">
    <property type="entry name" value="Acetyltransf_7"/>
    <property type="match status" value="1"/>
</dbReference>
<dbReference type="PANTHER" id="PTHR36449:SF1">
    <property type="entry name" value="ACETYLTRANSFERASE"/>
    <property type="match status" value="1"/>
</dbReference>
<keyword evidence="4" id="KW-0012">Acyltransferase</keyword>
<feature type="domain" description="N-acetyltransferase" evidence="6">
    <location>
        <begin position="87"/>
        <end position="145"/>
    </location>
</feature>
<dbReference type="GO" id="GO:0016747">
    <property type="term" value="F:acyltransferase activity, transferring groups other than amino-acyl groups"/>
    <property type="evidence" value="ECO:0007669"/>
    <property type="project" value="InterPro"/>
</dbReference>
<sequence length="167" mass="18212">MRFESGELQSSHVLTEFDCTQRSLNDWLTTSAHRANTSGTAKVYVWTAPPSATVHAYFAICPTEVVREQDGISRSMSGGHSRIPGFLLARLALDRSIHGAGYGGQLLLDAIERIVAASAISGGRLIVVDAIDDEAARFYERFGFIRVTHRPRRLVMKVATAAAALHT</sequence>
<reference evidence="7 8" key="2">
    <citation type="journal article" date="2017" name="Int. J. Syst. Evol. Microbiol.">
        <title>Gordonia phthalatica sp. nov., a di-n-butyl phthalate-degrading bacterium isolated from activated sludge.</title>
        <authorList>
            <person name="Jin D."/>
            <person name="Kong X."/>
            <person name="Jia M."/>
            <person name="Yu X."/>
            <person name="Wang X."/>
            <person name="Zhuang X."/>
            <person name="Deng Y."/>
            <person name="Bai Z."/>
        </authorList>
    </citation>
    <scope>NUCLEOTIDE SEQUENCE [LARGE SCALE GENOMIC DNA]</scope>
    <source>
        <strain evidence="7 8">QH-11</strain>
    </source>
</reference>
<dbReference type="RefSeq" id="WP_062392162.1">
    <property type="nucleotide sequence ID" value="NZ_CP011853.1"/>
</dbReference>
<evidence type="ECO:0000256" key="4">
    <source>
        <dbReference type="ARBA" id="ARBA00023315"/>
    </source>
</evidence>
<evidence type="ECO:0000256" key="1">
    <source>
        <dbReference type="ARBA" id="ARBA00022491"/>
    </source>
</evidence>
<evidence type="ECO:0000259" key="6">
    <source>
        <dbReference type="Pfam" id="PF13508"/>
    </source>
</evidence>
<keyword evidence="3 7" id="KW-0808">Transferase</keyword>
<keyword evidence="1" id="KW-0678">Repressor</keyword>
<gene>
    <name evidence="7" type="ORF">ACH46_06285</name>
</gene>
<dbReference type="AlphaFoldDB" id="A0A0N9MN77"/>
<dbReference type="KEGG" id="goq:ACH46_06285"/>
<proteinExistence type="predicted"/>
<keyword evidence="8" id="KW-1185">Reference proteome</keyword>
<dbReference type="EMBL" id="CP011853">
    <property type="protein sequence ID" value="ALG84186.1"/>
    <property type="molecule type" value="Genomic_DNA"/>
</dbReference>
<dbReference type="SUPFAM" id="SSF55729">
    <property type="entry name" value="Acyl-CoA N-acyltransferases (Nat)"/>
    <property type="match status" value="1"/>
</dbReference>
<evidence type="ECO:0000256" key="5">
    <source>
        <dbReference type="ARBA" id="ARBA00049880"/>
    </source>
</evidence>
<organism evidence="7 8">
    <name type="scientific">Gordonia phthalatica</name>
    <dbReference type="NCBI Taxonomy" id="1136941"/>
    <lineage>
        <taxon>Bacteria</taxon>
        <taxon>Bacillati</taxon>
        <taxon>Actinomycetota</taxon>
        <taxon>Actinomycetes</taxon>
        <taxon>Mycobacteriales</taxon>
        <taxon>Gordoniaceae</taxon>
        <taxon>Gordonia</taxon>
    </lineage>
</organism>
<dbReference type="STRING" id="1136941.ACH46_06285"/>
<dbReference type="PATRIC" id="fig|1136941.3.peg.1285"/>
<dbReference type="OrthoDB" id="9799147at2"/>
<accession>A0A0N9MN77</accession>
<dbReference type="PANTHER" id="PTHR36449">
    <property type="entry name" value="ACETYLTRANSFERASE-RELATED"/>
    <property type="match status" value="1"/>
</dbReference>
<keyword evidence="2" id="KW-1277">Toxin-antitoxin system</keyword>
<evidence type="ECO:0000256" key="2">
    <source>
        <dbReference type="ARBA" id="ARBA00022649"/>
    </source>
</evidence>
<dbReference type="InterPro" id="IPR016181">
    <property type="entry name" value="Acyl_CoA_acyltransferase"/>
</dbReference>
<dbReference type="InterPro" id="IPR000182">
    <property type="entry name" value="GNAT_dom"/>
</dbReference>
<name>A0A0N9MN77_9ACTN</name>
<dbReference type="Proteomes" id="UP000063789">
    <property type="component" value="Chromosome"/>
</dbReference>